<sequence>MLKTVSAIKARQNLGQVMNEVVLKSDEYIIERAGKPLVAIIPIEKYLSMKQEREEFFRLYEALQGSVSGDAGTIDEDLAEALEAARQ</sequence>
<dbReference type="SUPFAM" id="SSF143120">
    <property type="entry name" value="YefM-like"/>
    <property type="match status" value="1"/>
</dbReference>
<dbReference type="NCBIfam" id="TIGR01552">
    <property type="entry name" value="phd_fam"/>
    <property type="match status" value="1"/>
</dbReference>
<protein>
    <recommendedName>
        <fullName evidence="2">Antitoxin</fullName>
    </recommendedName>
</protein>
<comment type="similarity">
    <text evidence="1 2">Belongs to the phD/YefM antitoxin family.</text>
</comment>
<comment type="function">
    <text evidence="2">Antitoxin component of a type II toxin-antitoxin (TA) system.</text>
</comment>
<accession>A0A562WRJ9</accession>
<comment type="caution">
    <text evidence="3">The sequence shown here is derived from an EMBL/GenBank/DDBJ whole genome shotgun (WGS) entry which is preliminary data.</text>
</comment>
<dbReference type="Pfam" id="PF02604">
    <property type="entry name" value="PhdYeFM_antitox"/>
    <property type="match status" value="1"/>
</dbReference>
<dbReference type="OrthoDB" id="5422784at2"/>
<evidence type="ECO:0000313" key="3">
    <source>
        <dbReference type="EMBL" id="TWJ33039.1"/>
    </source>
</evidence>
<dbReference type="Proteomes" id="UP000319449">
    <property type="component" value="Unassembled WGS sequence"/>
</dbReference>
<evidence type="ECO:0000256" key="2">
    <source>
        <dbReference type="RuleBase" id="RU362080"/>
    </source>
</evidence>
<gene>
    <name evidence="3" type="ORF">JN12_00450</name>
</gene>
<keyword evidence="4" id="KW-1185">Reference proteome</keyword>
<proteinExistence type="inferred from homology"/>
<dbReference type="RefSeq" id="WP_145017665.1">
    <property type="nucleotide sequence ID" value="NZ_VLLN01000002.1"/>
</dbReference>
<organism evidence="3 4">
    <name type="scientific">Geobacter argillaceus</name>
    <dbReference type="NCBI Taxonomy" id="345631"/>
    <lineage>
        <taxon>Bacteria</taxon>
        <taxon>Pseudomonadati</taxon>
        <taxon>Thermodesulfobacteriota</taxon>
        <taxon>Desulfuromonadia</taxon>
        <taxon>Geobacterales</taxon>
        <taxon>Geobacteraceae</taxon>
        <taxon>Geobacter</taxon>
    </lineage>
</organism>
<dbReference type="EMBL" id="VLLN01000002">
    <property type="protein sequence ID" value="TWJ33039.1"/>
    <property type="molecule type" value="Genomic_DNA"/>
</dbReference>
<dbReference type="Gene3D" id="3.40.1620.10">
    <property type="entry name" value="YefM-like domain"/>
    <property type="match status" value="1"/>
</dbReference>
<dbReference type="AlphaFoldDB" id="A0A562WRJ9"/>
<reference evidence="3 4" key="1">
    <citation type="submission" date="2019-07" db="EMBL/GenBank/DDBJ databases">
        <title>Genomic Encyclopedia of Archaeal and Bacterial Type Strains, Phase II (KMG-II): from individual species to whole genera.</title>
        <authorList>
            <person name="Goeker M."/>
        </authorList>
    </citation>
    <scope>NUCLEOTIDE SEQUENCE [LARGE SCALE GENOMIC DNA]</scope>
    <source>
        <strain evidence="3 4">ATCC BAA-1139</strain>
    </source>
</reference>
<dbReference type="InterPro" id="IPR036165">
    <property type="entry name" value="YefM-like_sf"/>
</dbReference>
<evidence type="ECO:0000313" key="4">
    <source>
        <dbReference type="Proteomes" id="UP000319449"/>
    </source>
</evidence>
<evidence type="ECO:0000256" key="1">
    <source>
        <dbReference type="ARBA" id="ARBA00009981"/>
    </source>
</evidence>
<name>A0A562WRJ9_9BACT</name>
<dbReference type="InterPro" id="IPR006442">
    <property type="entry name" value="Antitoxin_Phd/YefM"/>
</dbReference>